<keyword evidence="3" id="KW-1185">Reference proteome</keyword>
<reference evidence="2 3" key="2">
    <citation type="journal article" date="2010" name="Nucleic Acids Res.">
        <title>BeetleBase in 2010: revisions to provide comprehensive genomic information for Tribolium castaneum.</title>
        <authorList>
            <person name="Kim H.S."/>
            <person name="Murphy T."/>
            <person name="Xia J."/>
            <person name="Caragea D."/>
            <person name="Park Y."/>
            <person name="Beeman R.W."/>
            <person name="Lorenzen M.D."/>
            <person name="Butcher S."/>
            <person name="Manak J.R."/>
            <person name="Brown S.J."/>
        </authorList>
    </citation>
    <scope>GENOME REANNOTATION</scope>
    <source>
        <strain evidence="2 3">Georgia GA2</strain>
    </source>
</reference>
<evidence type="ECO:0000313" key="2">
    <source>
        <dbReference type="EMBL" id="KYB25812.1"/>
    </source>
</evidence>
<evidence type="ECO:0000256" key="1">
    <source>
        <dbReference type="SAM" id="MobiDB-lite"/>
    </source>
</evidence>
<accession>A0A139WD33</accession>
<evidence type="ECO:0000313" key="3">
    <source>
        <dbReference type="Proteomes" id="UP000007266"/>
    </source>
</evidence>
<dbReference type="EMBL" id="KQ971361">
    <property type="protein sequence ID" value="KYB25812.1"/>
    <property type="molecule type" value="Genomic_DNA"/>
</dbReference>
<protein>
    <submittedName>
        <fullName evidence="2">Uncharacterized protein</fullName>
    </submittedName>
</protein>
<dbReference type="Proteomes" id="UP000007266">
    <property type="component" value="Linkage group 8"/>
</dbReference>
<name>A0A139WD33_TRICA</name>
<dbReference type="InParanoid" id="A0A139WD33"/>
<feature type="region of interest" description="Disordered" evidence="1">
    <location>
        <begin position="1"/>
        <end position="20"/>
    </location>
</feature>
<sequence>MSSRPRLTFPKQSAPDDDDGRRCRNVLTLTILTPLNAFNTKRRTKFNQSSAECAEFVHLPQVLVSPAAHDGHNGRASRIPNRLRALFQFPSGRGVICSATSKGAFPLTGNTPGFARRCSGGGGGGALRRLVTKKREEKACGCENLACARFTTVLPPGGDRITHLGPFIRMACLTTTSLSRASGGRKGRK</sequence>
<dbReference type="AlphaFoldDB" id="A0A139WD33"/>
<reference evidence="2 3" key="1">
    <citation type="journal article" date="2008" name="Nature">
        <title>The genome of the model beetle and pest Tribolium castaneum.</title>
        <authorList>
            <consortium name="Tribolium Genome Sequencing Consortium"/>
            <person name="Richards S."/>
            <person name="Gibbs R.A."/>
            <person name="Weinstock G.M."/>
            <person name="Brown S.J."/>
            <person name="Denell R."/>
            <person name="Beeman R.W."/>
            <person name="Gibbs R."/>
            <person name="Beeman R.W."/>
            <person name="Brown S.J."/>
            <person name="Bucher G."/>
            <person name="Friedrich M."/>
            <person name="Grimmelikhuijzen C.J."/>
            <person name="Klingler M."/>
            <person name="Lorenzen M."/>
            <person name="Richards S."/>
            <person name="Roth S."/>
            <person name="Schroder R."/>
            <person name="Tautz D."/>
            <person name="Zdobnov E.M."/>
            <person name="Muzny D."/>
            <person name="Gibbs R.A."/>
            <person name="Weinstock G.M."/>
            <person name="Attaway T."/>
            <person name="Bell S."/>
            <person name="Buhay C.J."/>
            <person name="Chandrabose M.N."/>
            <person name="Chavez D."/>
            <person name="Clerk-Blankenburg K.P."/>
            <person name="Cree A."/>
            <person name="Dao M."/>
            <person name="Davis C."/>
            <person name="Chacko J."/>
            <person name="Dinh H."/>
            <person name="Dugan-Rocha S."/>
            <person name="Fowler G."/>
            <person name="Garner T.T."/>
            <person name="Garnes J."/>
            <person name="Gnirke A."/>
            <person name="Hawes A."/>
            <person name="Hernandez J."/>
            <person name="Hines S."/>
            <person name="Holder M."/>
            <person name="Hume J."/>
            <person name="Jhangiani S.N."/>
            <person name="Joshi V."/>
            <person name="Khan Z.M."/>
            <person name="Jackson L."/>
            <person name="Kovar C."/>
            <person name="Kowis A."/>
            <person name="Lee S."/>
            <person name="Lewis L.R."/>
            <person name="Margolis J."/>
            <person name="Morgan M."/>
            <person name="Nazareth L.V."/>
            <person name="Nguyen N."/>
            <person name="Okwuonu G."/>
            <person name="Parker D."/>
            <person name="Richards S."/>
            <person name="Ruiz S.J."/>
            <person name="Santibanez J."/>
            <person name="Savard J."/>
            <person name="Scherer S.E."/>
            <person name="Schneider B."/>
            <person name="Sodergren E."/>
            <person name="Tautz D."/>
            <person name="Vattahil S."/>
            <person name="Villasana D."/>
            <person name="White C.S."/>
            <person name="Wright R."/>
            <person name="Park Y."/>
            <person name="Beeman R.W."/>
            <person name="Lord J."/>
            <person name="Oppert B."/>
            <person name="Lorenzen M."/>
            <person name="Brown S."/>
            <person name="Wang L."/>
            <person name="Savard J."/>
            <person name="Tautz D."/>
            <person name="Richards S."/>
            <person name="Weinstock G."/>
            <person name="Gibbs R.A."/>
            <person name="Liu Y."/>
            <person name="Worley K."/>
            <person name="Weinstock G."/>
            <person name="Elsik C.G."/>
            <person name="Reese J.T."/>
            <person name="Elhaik E."/>
            <person name="Landan G."/>
            <person name="Graur D."/>
            <person name="Arensburger P."/>
            <person name="Atkinson P."/>
            <person name="Beeman R.W."/>
            <person name="Beidler J."/>
            <person name="Brown S.J."/>
            <person name="Demuth J.P."/>
            <person name="Drury D.W."/>
            <person name="Du Y.Z."/>
            <person name="Fujiwara H."/>
            <person name="Lorenzen M."/>
            <person name="Maselli V."/>
            <person name="Osanai M."/>
            <person name="Park Y."/>
            <person name="Robertson H.M."/>
            <person name="Tu Z."/>
            <person name="Wang J.J."/>
            <person name="Wang S."/>
            <person name="Richards S."/>
            <person name="Song H."/>
            <person name="Zhang L."/>
            <person name="Sodergren E."/>
            <person name="Werner D."/>
            <person name="Stanke M."/>
            <person name="Morgenstern B."/>
            <person name="Solovyev V."/>
            <person name="Kosarev P."/>
            <person name="Brown G."/>
            <person name="Chen H.C."/>
            <person name="Ermolaeva O."/>
            <person name="Hlavina W."/>
            <person name="Kapustin Y."/>
            <person name="Kiryutin B."/>
            <person name="Kitts P."/>
            <person name="Maglott D."/>
            <person name="Pruitt K."/>
            <person name="Sapojnikov V."/>
            <person name="Souvorov A."/>
            <person name="Mackey A.J."/>
            <person name="Waterhouse R.M."/>
            <person name="Wyder S."/>
            <person name="Zdobnov E.M."/>
            <person name="Zdobnov E.M."/>
            <person name="Wyder S."/>
            <person name="Kriventseva E.V."/>
            <person name="Kadowaki T."/>
            <person name="Bork P."/>
            <person name="Aranda M."/>
            <person name="Bao R."/>
            <person name="Beermann A."/>
            <person name="Berns N."/>
            <person name="Bolognesi R."/>
            <person name="Bonneton F."/>
            <person name="Bopp D."/>
            <person name="Brown S.J."/>
            <person name="Bucher G."/>
            <person name="Butts T."/>
            <person name="Chaumot A."/>
            <person name="Denell R.E."/>
            <person name="Ferrier D.E."/>
            <person name="Friedrich M."/>
            <person name="Gordon C.M."/>
            <person name="Jindra M."/>
            <person name="Klingler M."/>
            <person name="Lan Q."/>
            <person name="Lattorff H.M."/>
            <person name="Laudet V."/>
            <person name="von Levetsow C."/>
            <person name="Liu Z."/>
            <person name="Lutz R."/>
            <person name="Lynch J.A."/>
            <person name="da Fonseca R.N."/>
            <person name="Posnien N."/>
            <person name="Reuter R."/>
            <person name="Roth S."/>
            <person name="Savard J."/>
            <person name="Schinko J.B."/>
            <person name="Schmitt C."/>
            <person name="Schoppmeier M."/>
            <person name="Schroder R."/>
            <person name="Shippy T.D."/>
            <person name="Simonnet F."/>
            <person name="Marques-Souza H."/>
            <person name="Tautz D."/>
            <person name="Tomoyasu Y."/>
            <person name="Trauner J."/>
            <person name="Van der Zee M."/>
            <person name="Vervoort M."/>
            <person name="Wittkopp N."/>
            <person name="Wimmer E.A."/>
            <person name="Yang X."/>
            <person name="Jones A.K."/>
            <person name="Sattelle D.B."/>
            <person name="Ebert P.R."/>
            <person name="Nelson D."/>
            <person name="Scott J.G."/>
            <person name="Beeman R.W."/>
            <person name="Muthukrishnan S."/>
            <person name="Kramer K.J."/>
            <person name="Arakane Y."/>
            <person name="Beeman R.W."/>
            <person name="Zhu Q."/>
            <person name="Hogenkamp D."/>
            <person name="Dixit R."/>
            <person name="Oppert B."/>
            <person name="Jiang H."/>
            <person name="Zou Z."/>
            <person name="Marshall J."/>
            <person name="Elpidina E."/>
            <person name="Vinokurov K."/>
            <person name="Oppert C."/>
            <person name="Zou Z."/>
            <person name="Evans J."/>
            <person name="Lu Z."/>
            <person name="Zhao P."/>
            <person name="Sumathipala N."/>
            <person name="Altincicek B."/>
            <person name="Vilcinskas A."/>
            <person name="Williams M."/>
            <person name="Hultmark D."/>
            <person name="Hetru C."/>
            <person name="Jiang H."/>
            <person name="Grimmelikhuijzen C.J."/>
            <person name="Hauser F."/>
            <person name="Cazzamali G."/>
            <person name="Williamson M."/>
            <person name="Park Y."/>
            <person name="Li B."/>
            <person name="Tanaka Y."/>
            <person name="Predel R."/>
            <person name="Neupert S."/>
            <person name="Schachtner J."/>
            <person name="Verleyen P."/>
            <person name="Raible F."/>
            <person name="Bork P."/>
            <person name="Friedrich M."/>
            <person name="Walden K.K."/>
            <person name="Robertson H.M."/>
            <person name="Angeli S."/>
            <person name="Foret S."/>
            <person name="Bucher G."/>
            <person name="Schuetz S."/>
            <person name="Maleszka R."/>
            <person name="Wimmer E.A."/>
            <person name="Beeman R.W."/>
            <person name="Lorenzen M."/>
            <person name="Tomoyasu Y."/>
            <person name="Miller S.C."/>
            <person name="Grossmann D."/>
            <person name="Bucher G."/>
        </authorList>
    </citation>
    <scope>NUCLEOTIDE SEQUENCE [LARGE SCALE GENOMIC DNA]</scope>
    <source>
        <strain evidence="2 3">Georgia GA2</strain>
    </source>
</reference>
<organism evidence="2 3">
    <name type="scientific">Tribolium castaneum</name>
    <name type="common">Red flour beetle</name>
    <dbReference type="NCBI Taxonomy" id="7070"/>
    <lineage>
        <taxon>Eukaryota</taxon>
        <taxon>Metazoa</taxon>
        <taxon>Ecdysozoa</taxon>
        <taxon>Arthropoda</taxon>
        <taxon>Hexapoda</taxon>
        <taxon>Insecta</taxon>
        <taxon>Pterygota</taxon>
        <taxon>Neoptera</taxon>
        <taxon>Endopterygota</taxon>
        <taxon>Coleoptera</taxon>
        <taxon>Polyphaga</taxon>
        <taxon>Cucujiformia</taxon>
        <taxon>Tenebrionidae</taxon>
        <taxon>Tenebrionidae incertae sedis</taxon>
        <taxon>Tribolium</taxon>
    </lineage>
</organism>
<proteinExistence type="predicted"/>
<gene>
    <name evidence="2" type="primary">AUGUSTUS-3.0.2_34833</name>
    <name evidence="2" type="ORF">TcasGA2_TC034833</name>
</gene>